<evidence type="ECO:0000313" key="6">
    <source>
        <dbReference type="WBParaSite" id="TREG1_87090.1"/>
    </source>
</evidence>
<feature type="region of interest" description="Disordered" evidence="1">
    <location>
        <begin position="262"/>
        <end position="282"/>
    </location>
</feature>
<reference evidence="6" key="2">
    <citation type="submission" date="2023-11" db="UniProtKB">
        <authorList>
            <consortium name="WormBaseParasite"/>
        </authorList>
    </citation>
    <scope>IDENTIFICATION</scope>
</reference>
<dbReference type="PROSITE" id="PS50024">
    <property type="entry name" value="SEA"/>
    <property type="match status" value="1"/>
</dbReference>
<dbReference type="InterPro" id="IPR000082">
    <property type="entry name" value="SEA_dom"/>
</dbReference>
<evidence type="ECO:0000256" key="2">
    <source>
        <dbReference type="SAM" id="Phobius"/>
    </source>
</evidence>
<feature type="domain" description="SEA" evidence="4">
    <location>
        <begin position="302"/>
        <end position="422"/>
    </location>
</feature>
<keyword evidence="2" id="KW-0472">Membrane</keyword>
<organism evidence="5 6">
    <name type="scientific">Trichobilharzia regenti</name>
    <name type="common">Nasal bird schistosome</name>
    <dbReference type="NCBI Taxonomy" id="157069"/>
    <lineage>
        <taxon>Eukaryota</taxon>
        <taxon>Metazoa</taxon>
        <taxon>Spiralia</taxon>
        <taxon>Lophotrochozoa</taxon>
        <taxon>Platyhelminthes</taxon>
        <taxon>Trematoda</taxon>
        <taxon>Digenea</taxon>
        <taxon>Strigeidida</taxon>
        <taxon>Schistosomatoidea</taxon>
        <taxon>Schistosomatidae</taxon>
        <taxon>Trichobilharzia</taxon>
    </lineage>
</organism>
<feature type="region of interest" description="Disordered" evidence="1">
    <location>
        <begin position="605"/>
        <end position="644"/>
    </location>
</feature>
<dbReference type="InterPro" id="IPR036364">
    <property type="entry name" value="SEA_dom_sf"/>
</dbReference>
<dbReference type="WBParaSite" id="TREG1_87090.1">
    <property type="protein sequence ID" value="TREG1_87090.1"/>
    <property type="gene ID" value="TREG1_87090"/>
</dbReference>
<feature type="compositionally biased region" description="Polar residues" evidence="1">
    <location>
        <begin position="263"/>
        <end position="282"/>
    </location>
</feature>
<dbReference type="Pfam" id="PF01390">
    <property type="entry name" value="SEA"/>
    <property type="match status" value="1"/>
</dbReference>
<evidence type="ECO:0000256" key="1">
    <source>
        <dbReference type="SAM" id="MobiDB-lite"/>
    </source>
</evidence>
<feature type="transmembrane region" description="Helical" evidence="2">
    <location>
        <begin position="781"/>
        <end position="805"/>
    </location>
</feature>
<sequence>MISTSNKHDIFLCLSFVAILLNQTSTKEINYNSDTLKLHNVYTKEQLTSQQKQLLKTIHIPEIDFEVNGEFPILKTYDLFQNGVPNSKKVSNLLFRSKRDVSQKLNEISLNDKQTIMIKSRIHSPLKWNEELTDPESESYKILSTSYCEFLLESFQRTHIQELQRPKCIFLQFSKGSIFLNALISFNQAINSLFSPKNLSNTLIDGSKKLVDAIVNDKKFHLGFSFSGNFSLTLTNIKEESSVPPPPPLPPSMSDIEFKMTSAGEQTEASPINTTLKPQSDEMTSQSTYATTEPVTPKATPNVQILAVGFELAEGDEKLQWDESLNDVNSEIYQNLSKSVCDLVLSSLNAVSLDNWRAECLSVNFSKGSVVANVTLLFIQETTSTDAVQLNSTLTEIVAEAIVNFANTTNTTTSIGIHPQSNVVIIPIPIVQEIVVTESQTFYSTDKETSTESFTQLYTNTYDSSPYTTMTVGVSSSESVSLTSQSVNGTNEYGTEVTTLLSTGSTESTVDITSSAISEDNISLSTGTFENIPLNITDMSTMVVEQTSEVIENTTKVMTTWQTILTTETSVEPSSSGSESIITVSQSISSLPDYSFSSGYTSNIGKRNVREKRNEKKPEENKRSSLKKERKEMKDKRIKEKQDKNEEIKKIKAAARFTTSMQFEITFCNILRFYPGSILAEAGITVNYTDSNVSQTQILQAIQNGAQLYLMNQTNNMALDSSQILSIILILQKQTCATLSKTCSPHSDCYETSDGAYCLCKSMWTDLNPQQPGIQCVLSPAAIALIVLAAIVLVIIIALTIYFVLRSTPDGERFMYSFV</sequence>
<proteinExistence type="predicted"/>
<accession>A0AA85KHZ7</accession>
<feature type="signal peptide" evidence="3">
    <location>
        <begin position="1"/>
        <end position="26"/>
    </location>
</feature>
<keyword evidence="5" id="KW-1185">Reference proteome</keyword>
<evidence type="ECO:0000256" key="3">
    <source>
        <dbReference type="SAM" id="SignalP"/>
    </source>
</evidence>
<keyword evidence="2" id="KW-0812">Transmembrane</keyword>
<name>A0AA85KHZ7_TRIRE</name>
<protein>
    <recommendedName>
        <fullName evidence="4">SEA domain-containing protein</fullName>
    </recommendedName>
</protein>
<keyword evidence="3" id="KW-0732">Signal</keyword>
<keyword evidence="2" id="KW-1133">Transmembrane helix</keyword>
<evidence type="ECO:0000313" key="5">
    <source>
        <dbReference type="Proteomes" id="UP000050795"/>
    </source>
</evidence>
<dbReference type="AlphaFoldDB" id="A0AA85KHZ7"/>
<feature type="chain" id="PRO_5041737696" description="SEA domain-containing protein" evidence="3">
    <location>
        <begin position="27"/>
        <end position="819"/>
    </location>
</feature>
<reference evidence="5" key="1">
    <citation type="submission" date="2022-06" db="EMBL/GenBank/DDBJ databases">
        <authorList>
            <person name="Berger JAMES D."/>
            <person name="Berger JAMES D."/>
        </authorList>
    </citation>
    <scope>NUCLEOTIDE SEQUENCE [LARGE SCALE GENOMIC DNA]</scope>
</reference>
<dbReference type="SUPFAM" id="SSF82671">
    <property type="entry name" value="SEA domain"/>
    <property type="match status" value="1"/>
</dbReference>
<feature type="compositionally biased region" description="Basic and acidic residues" evidence="1">
    <location>
        <begin position="611"/>
        <end position="644"/>
    </location>
</feature>
<dbReference type="Proteomes" id="UP000050795">
    <property type="component" value="Unassembled WGS sequence"/>
</dbReference>
<evidence type="ECO:0000259" key="4">
    <source>
        <dbReference type="PROSITE" id="PS50024"/>
    </source>
</evidence>